<feature type="compositionally biased region" description="Low complexity" evidence="1">
    <location>
        <begin position="64"/>
        <end position="82"/>
    </location>
</feature>
<sequence>MLPRSGGSGGASSNHRLPAFLEGTPGMYLKRASPPRVPSAVTLTHAPITSSVSHGLPLRRKSTTPRSRFSSQSSCASTSGAAVSSTLQQPVSLGSQQQQQQQQPMTSEVPAEQPQRQSAARRPVTRQGHQPTHHGHPVTGGLSSHSFHDASKNRLETSLRNSHSIGNLGFYEKYSVKPHLAMSFQNVAGSGEGSGLAKEPAEVKRNVSSSLQSLPSRFPGSSILNENASASLPEEDLPLPPNWAVETTADNFRYYVDHNNRRTHWIHPLASENLPPGWTKIFDESYGVVFYNEHEQRSQFEHPGLATPASNIAQVHGSFQSIAPQRQHEAVEDLNIISEEIPLWLQMYSEAPSDSDHLLDFKLFKLHQLETFDLMLLKLFKQDTINTVIKHERPRREINKELMRRLYEESQAMH</sequence>
<feature type="compositionally biased region" description="Polar residues" evidence="1">
    <location>
        <begin position="83"/>
        <end position="95"/>
    </location>
</feature>
<dbReference type="InterPro" id="IPR001202">
    <property type="entry name" value="WW_dom"/>
</dbReference>
<feature type="compositionally biased region" description="Polar residues" evidence="1">
    <location>
        <begin position="206"/>
        <end position="215"/>
    </location>
</feature>
<evidence type="ECO:0000256" key="1">
    <source>
        <dbReference type="SAM" id="MobiDB-lite"/>
    </source>
</evidence>
<accession>A0A7E4V8P0</accession>
<reference evidence="4" key="2">
    <citation type="submission" date="2020-10" db="UniProtKB">
        <authorList>
            <consortium name="WormBaseParasite"/>
        </authorList>
    </citation>
    <scope>IDENTIFICATION</scope>
</reference>
<dbReference type="SMART" id="SM00456">
    <property type="entry name" value="WW"/>
    <property type="match status" value="2"/>
</dbReference>
<dbReference type="PANTHER" id="PTHR47522:SF2">
    <property type="entry name" value="PROTEIN SALVADOR HOMOLOG 1"/>
    <property type="match status" value="1"/>
</dbReference>
<dbReference type="CDD" id="cd00201">
    <property type="entry name" value="WW"/>
    <property type="match status" value="2"/>
</dbReference>
<dbReference type="InterPro" id="IPR030030">
    <property type="entry name" value="Sav"/>
</dbReference>
<dbReference type="CDD" id="cd21433">
    <property type="entry name" value="SARAH_Sav"/>
    <property type="match status" value="1"/>
</dbReference>
<dbReference type="AlphaFoldDB" id="A0A7E4V8P0"/>
<dbReference type="Proteomes" id="UP000492821">
    <property type="component" value="Unassembled WGS sequence"/>
</dbReference>
<feature type="domain" description="WW" evidence="2">
    <location>
        <begin position="237"/>
        <end position="270"/>
    </location>
</feature>
<reference evidence="3" key="1">
    <citation type="journal article" date="2013" name="Genetics">
        <title>The draft genome and transcriptome of Panagrellus redivivus are shaped by the harsh demands of a free-living lifestyle.</title>
        <authorList>
            <person name="Srinivasan J."/>
            <person name="Dillman A.R."/>
            <person name="Macchietto M.G."/>
            <person name="Heikkinen L."/>
            <person name="Lakso M."/>
            <person name="Fracchia K.M."/>
            <person name="Antoshechkin I."/>
            <person name="Mortazavi A."/>
            <person name="Wong G."/>
            <person name="Sternberg P.W."/>
        </authorList>
    </citation>
    <scope>NUCLEOTIDE SEQUENCE [LARGE SCALE GENOMIC DNA]</scope>
    <source>
        <strain evidence="3">MT8872</strain>
    </source>
</reference>
<evidence type="ECO:0000313" key="4">
    <source>
        <dbReference type="WBParaSite" id="Pan_g17898.t1"/>
    </source>
</evidence>
<dbReference type="GO" id="GO:0060090">
    <property type="term" value="F:molecular adaptor activity"/>
    <property type="evidence" value="ECO:0007669"/>
    <property type="project" value="InterPro"/>
</dbReference>
<dbReference type="Pfam" id="PF00397">
    <property type="entry name" value="WW"/>
    <property type="match status" value="1"/>
</dbReference>
<dbReference type="InterPro" id="IPR036020">
    <property type="entry name" value="WW_dom_sf"/>
</dbReference>
<dbReference type="WBParaSite" id="Pan_g17898.t1">
    <property type="protein sequence ID" value="Pan_g17898.t1"/>
    <property type="gene ID" value="Pan_g17898"/>
</dbReference>
<feature type="region of interest" description="Disordered" evidence="1">
    <location>
        <begin position="51"/>
        <end position="148"/>
    </location>
</feature>
<feature type="region of interest" description="Disordered" evidence="1">
    <location>
        <begin position="1"/>
        <end position="37"/>
    </location>
</feature>
<evidence type="ECO:0000259" key="2">
    <source>
        <dbReference type="PROSITE" id="PS50020"/>
    </source>
</evidence>
<proteinExistence type="predicted"/>
<organism evidence="3 4">
    <name type="scientific">Panagrellus redivivus</name>
    <name type="common">Microworm</name>
    <dbReference type="NCBI Taxonomy" id="6233"/>
    <lineage>
        <taxon>Eukaryota</taxon>
        <taxon>Metazoa</taxon>
        <taxon>Ecdysozoa</taxon>
        <taxon>Nematoda</taxon>
        <taxon>Chromadorea</taxon>
        <taxon>Rhabditida</taxon>
        <taxon>Tylenchina</taxon>
        <taxon>Panagrolaimomorpha</taxon>
        <taxon>Panagrolaimoidea</taxon>
        <taxon>Panagrolaimidae</taxon>
        <taxon>Panagrellus</taxon>
    </lineage>
</organism>
<dbReference type="Gene3D" id="2.20.70.10">
    <property type="match status" value="2"/>
</dbReference>
<protein>
    <submittedName>
        <fullName evidence="4">WW domain-containing protein</fullName>
    </submittedName>
</protein>
<dbReference type="GO" id="GO:0035329">
    <property type="term" value="P:hippo signaling"/>
    <property type="evidence" value="ECO:0007669"/>
    <property type="project" value="InterPro"/>
</dbReference>
<dbReference type="GO" id="GO:0043065">
    <property type="term" value="P:positive regulation of apoptotic process"/>
    <property type="evidence" value="ECO:0007669"/>
    <property type="project" value="TreeGrafter"/>
</dbReference>
<feature type="region of interest" description="Disordered" evidence="1">
    <location>
        <begin position="189"/>
        <end position="222"/>
    </location>
</feature>
<evidence type="ECO:0000313" key="3">
    <source>
        <dbReference type="Proteomes" id="UP000492821"/>
    </source>
</evidence>
<dbReference type="GO" id="GO:0006915">
    <property type="term" value="P:apoptotic process"/>
    <property type="evidence" value="ECO:0007669"/>
    <property type="project" value="InterPro"/>
</dbReference>
<dbReference type="GO" id="GO:0005829">
    <property type="term" value="C:cytosol"/>
    <property type="evidence" value="ECO:0007669"/>
    <property type="project" value="TreeGrafter"/>
</dbReference>
<dbReference type="PROSITE" id="PS01159">
    <property type="entry name" value="WW_DOMAIN_1"/>
    <property type="match status" value="1"/>
</dbReference>
<keyword evidence="3" id="KW-1185">Reference proteome</keyword>
<dbReference type="PANTHER" id="PTHR47522">
    <property type="entry name" value="SALVADOR FAMILY WW DOMAIN-CONTAINING PROTEIN 1"/>
    <property type="match status" value="1"/>
</dbReference>
<dbReference type="GO" id="GO:0008285">
    <property type="term" value="P:negative regulation of cell population proliferation"/>
    <property type="evidence" value="ECO:0007669"/>
    <property type="project" value="TreeGrafter"/>
</dbReference>
<feature type="compositionally biased region" description="Gly residues" evidence="1">
    <location>
        <begin position="1"/>
        <end position="10"/>
    </location>
</feature>
<name>A0A7E4V8P0_PANRE</name>
<feature type="domain" description="WW" evidence="2">
    <location>
        <begin position="272"/>
        <end position="305"/>
    </location>
</feature>
<dbReference type="SUPFAM" id="SSF51045">
    <property type="entry name" value="WW domain"/>
    <property type="match status" value="2"/>
</dbReference>
<dbReference type="PROSITE" id="PS50020">
    <property type="entry name" value="WW_DOMAIN_2"/>
    <property type="match status" value="2"/>
</dbReference>